<dbReference type="PANTHER" id="PTHR30160">
    <property type="entry name" value="TETRAACYLDISACCHARIDE 4'-KINASE-RELATED"/>
    <property type="match status" value="1"/>
</dbReference>
<keyword evidence="2" id="KW-0808">Transferase</keyword>
<dbReference type="AlphaFoldDB" id="A0A381SMG5"/>
<dbReference type="Gene3D" id="3.40.50.2000">
    <property type="entry name" value="Glycogen Phosphorylase B"/>
    <property type="match status" value="2"/>
</dbReference>
<dbReference type="CDD" id="cd03789">
    <property type="entry name" value="GT9_LPS_heptosyltransferase"/>
    <property type="match status" value="1"/>
</dbReference>
<accession>A0A381SMG5</accession>
<proteinExistence type="inferred from homology"/>
<dbReference type="EMBL" id="UINC01003311">
    <property type="protein sequence ID" value="SVA05196.1"/>
    <property type="molecule type" value="Genomic_DNA"/>
</dbReference>
<evidence type="ECO:0000313" key="6">
    <source>
        <dbReference type="EMBL" id="SVA05196.1"/>
    </source>
</evidence>
<evidence type="ECO:0000256" key="3">
    <source>
        <dbReference type="ARBA" id="ARBA00043995"/>
    </source>
</evidence>
<dbReference type="EC" id="2.4.99.24" evidence="4"/>
<dbReference type="GO" id="GO:0009244">
    <property type="term" value="P:lipopolysaccharide core region biosynthetic process"/>
    <property type="evidence" value="ECO:0007669"/>
    <property type="project" value="TreeGrafter"/>
</dbReference>
<name>A0A381SMG5_9ZZZZ</name>
<dbReference type="GO" id="GO:0005829">
    <property type="term" value="C:cytosol"/>
    <property type="evidence" value="ECO:0007669"/>
    <property type="project" value="TreeGrafter"/>
</dbReference>
<dbReference type="InterPro" id="IPR051199">
    <property type="entry name" value="LPS_LOS_Heptosyltrfase"/>
</dbReference>
<evidence type="ECO:0000256" key="2">
    <source>
        <dbReference type="ARBA" id="ARBA00022679"/>
    </source>
</evidence>
<evidence type="ECO:0000256" key="1">
    <source>
        <dbReference type="ARBA" id="ARBA00022676"/>
    </source>
</evidence>
<evidence type="ECO:0000256" key="4">
    <source>
        <dbReference type="ARBA" id="ARBA00044042"/>
    </source>
</evidence>
<dbReference type="InterPro" id="IPR002201">
    <property type="entry name" value="Glyco_trans_9"/>
</dbReference>
<sequence length="335" mass="37098">MSENSPPKILIRTPNWLGDHVMASGFVKAILDYYHESEVDLIVKSGFENLPLPRRGKILVFDPEKISAGAFGKNLASANYSHFYVLPPSFPSAWMAFQSKIPQRIGYAGEFRSLLLSKAKKHEGKPRSVHILKEYLNLLDPQLSVEKFPPQLDTSAGWIEKHLNSFQKPLPESYLVFTPGAVYGLAKQWPLEHFRTLAAQMIQLFGTSILILGTAEDAESGAEISQGIEGVHNYCGQTTLTEFLAILTKANLLIGNDSGSMHLMGALQRPQIALFGSTSPTWTAPVNPHASVLSRNLSCSPCFARTCRYGHYDCLTKIQPEIVLQEAQKILSTKN</sequence>
<keyword evidence="1" id="KW-0328">Glycosyltransferase</keyword>
<dbReference type="PANTHER" id="PTHR30160:SF7">
    <property type="entry name" value="ADP-HEPTOSE--LPS HEPTOSYLTRANSFERASE 2"/>
    <property type="match status" value="1"/>
</dbReference>
<dbReference type="InterPro" id="IPR011910">
    <property type="entry name" value="RfaF"/>
</dbReference>
<evidence type="ECO:0000256" key="5">
    <source>
        <dbReference type="ARBA" id="ARBA00047503"/>
    </source>
</evidence>
<protein>
    <recommendedName>
        <fullName evidence="4">lipopolysaccharide heptosyltransferase II</fullName>
        <ecNumber evidence="4">2.4.99.24</ecNumber>
    </recommendedName>
</protein>
<gene>
    <name evidence="6" type="ORF">METZ01_LOCUS58050</name>
</gene>
<comment type="similarity">
    <text evidence="3">Belongs to the glycosyltransferase 9 family.</text>
</comment>
<comment type="catalytic activity">
    <reaction evidence="5">
        <text>an L-alpha-D-Hep-(1-&gt;5)-[alpha-Kdo-(2-&gt;4)]-alpha-Kdo-(2-&gt;6)-lipid A + ADP-L-glycero-beta-D-manno-heptose = an L-alpha-D-Hep-(1-&gt;3)-L-alpha-D-Hep-(1-&gt;5)-[alpha-Kdo-(2-&gt;4)]-alpha-Kdo-(2-&gt;6)-lipid A + ADP + H(+)</text>
        <dbReference type="Rhea" id="RHEA:74071"/>
        <dbReference type="ChEBI" id="CHEBI:15378"/>
        <dbReference type="ChEBI" id="CHEBI:61506"/>
        <dbReference type="ChEBI" id="CHEBI:193068"/>
        <dbReference type="ChEBI" id="CHEBI:193069"/>
        <dbReference type="ChEBI" id="CHEBI:456216"/>
        <dbReference type="EC" id="2.4.99.24"/>
    </reaction>
</comment>
<dbReference type="SUPFAM" id="SSF53756">
    <property type="entry name" value="UDP-Glycosyltransferase/glycogen phosphorylase"/>
    <property type="match status" value="1"/>
</dbReference>
<dbReference type="NCBIfam" id="TIGR02195">
    <property type="entry name" value="heptsyl_trn_II"/>
    <property type="match status" value="1"/>
</dbReference>
<organism evidence="6">
    <name type="scientific">marine metagenome</name>
    <dbReference type="NCBI Taxonomy" id="408172"/>
    <lineage>
        <taxon>unclassified sequences</taxon>
        <taxon>metagenomes</taxon>
        <taxon>ecological metagenomes</taxon>
    </lineage>
</organism>
<dbReference type="GO" id="GO:0008713">
    <property type="term" value="F:ADP-heptose-lipopolysaccharide heptosyltransferase activity"/>
    <property type="evidence" value="ECO:0007669"/>
    <property type="project" value="UniProtKB-EC"/>
</dbReference>
<reference evidence="6" key="1">
    <citation type="submission" date="2018-05" db="EMBL/GenBank/DDBJ databases">
        <authorList>
            <person name="Lanie J.A."/>
            <person name="Ng W.-L."/>
            <person name="Kazmierczak K.M."/>
            <person name="Andrzejewski T.M."/>
            <person name="Davidsen T.M."/>
            <person name="Wayne K.J."/>
            <person name="Tettelin H."/>
            <person name="Glass J.I."/>
            <person name="Rusch D."/>
            <person name="Podicherti R."/>
            <person name="Tsui H.-C.T."/>
            <person name="Winkler M.E."/>
        </authorList>
    </citation>
    <scope>NUCLEOTIDE SEQUENCE</scope>
</reference>
<dbReference type="Pfam" id="PF01075">
    <property type="entry name" value="Glyco_transf_9"/>
    <property type="match status" value="1"/>
</dbReference>